<dbReference type="AlphaFoldDB" id="A0A4C1X2A4"/>
<sequence>MKLHFLSLLETGLTSLKREHTNLIDDLRNGCPFTATTEDNISALRLTIETDLPAVRTNLGMSQVHKILHGHLAVRQLRTRWIAHNWTEAQKLCRVDWYREMMQRFAFGDSNAGYDIVTGDKSWIYRYDPESKRQCR</sequence>
<accession>A0A4C1X2A4</accession>
<dbReference type="Proteomes" id="UP000299102">
    <property type="component" value="Unassembled WGS sequence"/>
</dbReference>
<evidence type="ECO:0000313" key="2">
    <source>
        <dbReference type="Proteomes" id="UP000299102"/>
    </source>
</evidence>
<evidence type="ECO:0008006" key="3">
    <source>
        <dbReference type="Google" id="ProtNLM"/>
    </source>
</evidence>
<comment type="caution">
    <text evidence="1">The sequence shown here is derived from an EMBL/GenBank/DDBJ whole genome shotgun (WGS) entry which is preliminary data.</text>
</comment>
<dbReference type="STRING" id="151549.A0A4C1X2A4"/>
<evidence type="ECO:0000313" key="1">
    <source>
        <dbReference type="EMBL" id="GBP57293.1"/>
    </source>
</evidence>
<keyword evidence="2" id="KW-1185">Reference proteome</keyword>
<name>A0A4C1X2A4_EUMVA</name>
<reference evidence="1 2" key="1">
    <citation type="journal article" date="2019" name="Commun. Biol.">
        <title>The bagworm genome reveals a unique fibroin gene that provides high tensile strength.</title>
        <authorList>
            <person name="Kono N."/>
            <person name="Nakamura H."/>
            <person name="Ohtoshi R."/>
            <person name="Tomita M."/>
            <person name="Numata K."/>
            <person name="Arakawa K."/>
        </authorList>
    </citation>
    <scope>NUCLEOTIDE SEQUENCE [LARGE SCALE GENOMIC DNA]</scope>
</reference>
<dbReference type="GO" id="GO:0003676">
    <property type="term" value="F:nucleic acid binding"/>
    <property type="evidence" value="ECO:0007669"/>
    <property type="project" value="InterPro"/>
</dbReference>
<dbReference type="InterPro" id="IPR052709">
    <property type="entry name" value="Transposase-MT_Hybrid"/>
</dbReference>
<dbReference type="PANTHER" id="PTHR46060">
    <property type="entry name" value="MARINER MOS1 TRANSPOSASE-LIKE PROTEIN"/>
    <property type="match status" value="1"/>
</dbReference>
<dbReference type="OrthoDB" id="10017160at2759"/>
<dbReference type="EMBL" id="BGZK01000713">
    <property type="protein sequence ID" value="GBP57293.1"/>
    <property type="molecule type" value="Genomic_DNA"/>
</dbReference>
<dbReference type="PANTHER" id="PTHR46060:SF1">
    <property type="entry name" value="MARINER MOS1 TRANSPOSASE-LIKE PROTEIN"/>
    <property type="match status" value="1"/>
</dbReference>
<proteinExistence type="predicted"/>
<dbReference type="InterPro" id="IPR036397">
    <property type="entry name" value="RNaseH_sf"/>
</dbReference>
<dbReference type="Gene3D" id="3.30.420.10">
    <property type="entry name" value="Ribonuclease H-like superfamily/Ribonuclease H"/>
    <property type="match status" value="1"/>
</dbReference>
<protein>
    <recommendedName>
        <fullName evidence="3">Mariner Mos1 transposase</fullName>
    </recommendedName>
</protein>
<organism evidence="1 2">
    <name type="scientific">Eumeta variegata</name>
    <name type="common">Bagworm moth</name>
    <name type="synonym">Eumeta japonica</name>
    <dbReference type="NCBI Taxonomy" id="151549"/>
    <lineage>
        <taxon>Eukaryota</taxon>
        <taxon>Metazoa</taxon>
        <taxon>Ecdysozoa</taxon>
        <taxon>Arthropoda</taxon>
        <taxon>Hexapoda</taxon>
        <taxon>Insecta</taxon>
        <taxon>Pterygota</taxon>
        <taxon>Neoptera</taxon>
        <taxon>Endopterygota</taxon>
        <taxon>Lepidoptera</taxon>
        <taxon>Glossata</taxon>
        <taxon>Ditrysia</taxon>
        <taxon>Tineoidea</taxon>
        <taxon>Psychidae</taxon>
        <taxon>Oiketicinae</taxon>
        <taxon>Eumeta</taxon>
    </lineage>
</organism>
<gene>
    <name evidence="1" type="ORF">EVAR_39932_1</name>
</gene>